<evidence type="ECO:0000313" key="1">
    <source>
        <dbReference type="EMBL" id="KAB1228257.1"/>
    </source>
</evidence>
<dbReference type="EMBL" id="RXIC02000005">
    <property type="protein sequence ID" value="KAB1228257.1"/>
    <property type="molecule type" value="Genomic_DNA"/>
</dbReference>
<accession>A0A6A1WX42</accession>
<dbReference type="Proteomes" id="UP000516437">
    <property type="component" value="Unassembled WGS sequence"/>
</dbReference>
<reference evidence="1 2" key="1">
    <citation type="journal article" date="2019" name="Plant Biotechnol. J.">
        <title>The red bayberry genome and genetic basis of sex determination.</title>
        <authorList>
            <person name="Jia H.M."/>
            <person name="Jia H.J."/>
            <person name="Cai Q.L."/>
            <person name="Wang Y."/>
            <person name="Zhao H.B."/>
            <person name="Yang W.F."/>
            <person name="Wang G.Y."/>
            <person name="Li Y.H."/>
            <person name="Zhan D.L."/>
            <person name="Shen Y.T."/>
            <person name="Niu Q.F."/>
            <person name="Chang L."/>
            <person name="Qiu J."/>
            <person name="Zhao L."/>
            <person name="Xie H.B."/>
            <person name="Fu W.Y."/>
            <person name="Jin J."/>
            <person name="Li X.W."/>
            <person name="Jiao Y."/>
            <person name="Zhou C.C."/>
            <person name="Tu T."/>
            <person name="Chai C.Y."/>
            <person name="Gao J.L."/>
            <person name="Fan L.J."/>
            <person name="van de Weg E."/>
            <person name="Wang J.Y."/>
            <person name="Gao Z.S."/>
        </authorList>
    </citation>
    <scope>NUCLEOTIDE SEQUENCE [LARGE SCALE GENOMIC DNA]</scope>
    <source>
        <tissue evidence="1">Leaves</tissue>
    </source>
</reference>
<dbReference type="AlphaFoldDB" id="A0A6A1WX42"/>
<keyword evidence="2" id="KW-1185">Reference proteome</keyword>
<comment type="caution">
    <text evidence="1">The sequence shown here is derived from an EMBL/GenBank/DDBJ whole genome shotgun (WGS) entry which is preliminary data.</text>
</comment>
<protein>
    <submittedName>
        <fullName evidence="1">Uncharacterized protein</fullName>
    </submittedName>
</protein>
<proteinExistence type="predicted"/>
<evidence type="ECO:0000313" key="2">
    <source>
        <dbReference type="Proteomes" id="UP000516437"/>
    </source>
</evidence>
<sequence length="182" mass="19882">MTESIILSYRGTTSVDLFVHYHVSRSRTKHEGIPIDTSRLNVVIAKLKEGINQEKVSPAFLEVSPITNGGVVLQNGMNENAANSLKDFITLDDLDDNFGNESCGQKNLASGFETPMNIVFSEDNGSCSGSNAEHGRVPGQYWANDPVAYSPECWESVFHNQDNISPPIELLGGSFNQIVGFD</sequence>
<gene>
    <name evidence="1" type="ORF">CJ030_MR7G001984</name>
</gene>
<organism evidence="1 2">
    <name type="scientific">Morella rubra</name>
    <name type="common">Chinese bayberry</name>
    <dbReference type="NCBI Taxonomy" id="262757"/>
    <lineage>
        <taxon>Eukaryota</taxon>
        <taxon>Viridiplantae</taxon>
        <taxon>Streptophyta</taxon>
        <taxon>Embryophyta</taxon>
        <taxon>Tracheophyta</taxon>
        <taxon>Spermatophyta</taxon>
        <taxon>Magnoliopsida</taxon>
        <taxon>eudicotyledons</taxon>
        <taxon>Gunneridae</taxon>
        <taxon>Pentapetalae</taxon>
        <taxon>rosids</taxon>
        <taxon>fabids</taxon>
        <taxon>Fagales</taxon>
        <taxon>Myricaceae</taxon>
        <taxon>Morella</taxon>
    </lineage>
</organism>
<name>A0A6A1WX42_9ROSI</name>